<evidence type="ECO:0000313" key="3">
    <source>
        <dbReference type="EMBL" id="BCL56973.1"/>
    </source>
</evidence>
<accession>A0A7I8DYX3</accession>
<protein>
    <recommendedName>
        <fullName evidence="2">Protein kinase domain-containing protein</fullName>
    </recommendedName>
</protein>
<proteinExistence type="predicted"/>
<feature type="domain" description="Protein kinase" evidence="2">
    <location>
        <begin position="15"/>
        <end position="274"/>
    </location>
</feature>
<dbReference type="Pfam" id="PF00069">
    <property type="entry name" value="Pkinase"/>
    <property type="match status" value="1"/>
</dbReference>
<dbReference type="RefSeq" id="WP_200765150.1">
    <property type="nucleotide sequence ID" value="NZ_AP024085.1"/>
</dbReference>
<dbReference type="InterPro" id="IPR000719">
    <property type="entry name" value="Prot_kinase_dom"/>
</dbReference>
<dbReference type="PROSITE" id="PS00107">
    <property type="entry name" value="PROTEIN_KINASE_ATP"/>
    <property type="match status" value="1"/>
</dbReference>
<dbReference type="AlphaFoldDB" id="A0A7I8DYX3"/>
<dbReference type="GO" id="GO:0004674">
    <property type="term" value="F:protein serine/threonine kinase activity"/>
    <property type="evidence" value="ECO:0007669"/>
    <property type="project" value="TreeGrafter"/>
</dbReference>
<dbReference type="EMBL" id="AP024085">
    <property type="protein sequence ID" value="BCL56973.1"/>
    <property type="molecule type" value="Genomic_DNA"/>
</dbReference>
<dbReference type="GO" id="GO:0005524">
    <property type="term" value="F:ATP binding"/>
    <property type="evidence" value="ECO:0007669"/>
    <property type="project" value="UniProtKB-UniRule"/>
</dbReference>
<gene>
    <name evidence="3" type="ORF">Fi14EGH31_06850</name>
</gene>
<dbReference type="Proteomes" id="UP000593842">
    <property type="component" value="Chromosome"/>
</dbReference>
<evidence type="ECO:0000259" key="2">
    <source>
        <dbReference type="PROSITE" id="PS50011"/>
    </source>
</evidence>
<dbReference type="PANTHER" id="PTHR44167">
    <property type="entry name" value="OVARIAN-SPECIFIC SERINE/THREONINE-PROTEIN KINASE LOK-RELATED"/>
    <property type="match status" value="1"/>
</dbReference>
<evidence type="ECO:0000256" key="1">
    <source>
        <dbReference type="PROSITE-ProRule" id="PRU10141"/>
    </source>
</evidence>
<dbReference type="InterPro" id="IPR011009">
    <property type="entry name" value="Kinase-like_dom_sf"/>
</dbReference>
<dbReference type="SUPFAM" id="SSF56112">
    <property type="entry name" value="Protein kinase-like (PK-like)"/>
    <property type="match status" value="1"/>
</dbReference>
<dbReference type="PANTHER" id="PTHR44167:SF25">
    <property type="entry name" value="PROTEIN KINASE DOMAIN CONTAINING PROTEIN"/>
    <property type="match status" value="1"/>
</dbReference>
<dbReference type="SMART" id="SM00220">
    <property type="entry name" value="S_TKc"/>
    <property type="match status" value="1"/>
</dbReference>
<dbReference type="Gene3D" id="1.10.510.10">
    <property type="entry name" value="Transferase(Phosphotransferase) domain 1"/>
    <property type="match status" value="1"/>
</dbReference>
<sequence>MNKKNKIYEGARYKFVIKKEIGSGGNGKVYDVDIIGHPKLDFVAKFFSADKRNLKKCNKRFERFKKEIEYVNKLTDIEGIMLIEDCNLSSMDNSWYLMKKAREYKVNTRKKLNEKLDDIMKIALVIKQLHSRDMEHRDIEPDNILILNNRVYLTDFGLIFCDNDIDNLTDLNERIGPGKIAPPEFSNLGAFSYIDFKASDVYLFAKVIWMILKEEPFGFYGPYKYGEDSKQLLLDEKKYSVETFIPINKLIHEATYDDFTKRINIDDCIGYIELQQKLISNNLNDDEKVIINNLKNEELLIKFKEDKCSKHIISNKEFIAEFLQKNQFPSKIKICGTISDDKEEVKEKELLLEISRVRINHNYCQGYYFINKRKIYECHFIVNEIILNEEKQQFEFQLIEDERLWKYNNIIEARGNIVGKYYVPSNKKIVIDY</sequence>
<reference evidence="4" key="1">
    <citation type="submission" date="2020-09" db="EMBL/GenBank/DDBJ databases">
        <title>Complete genome sequencing of Faecalibacillus intestinalis strain 14EGH31.</title>
        <authorList>
            <person name="Sakamoto M."/>
            <person name="Murakami T."/>
            <person name="Mori H."/>
        </authorList>
    </citation>
    <scope>NUCLEOTIDE SEQUENCE [LARGE SCALE GENOMIC DNA]</scope>
    <source>
        <strain evidence="4">14EGH31</strain>
    </source>
</reference>
<evidence type="ECO:0000313" key="4">
    <source>
        <dbReference type="Proteomes" id="UP000593842"/>
    </source>
</evidence>
<keyword evidence="1" id="KW-0067">ATP-binding</keyword>
<organism evidence="3 4">
    <name type="scientific">Faecalibacillus intestinalis</name>
    <dbReference type="NCBI Taxonomy" id="1982626"/>
    <lineage>
        <taxon>Bacteria</taxon>
        <taxon>Bacillati</taxon>
        <taxon>Bacillota</taxon>
        <taxon>Erysipelotrichia</taxon>
        <taxon>Erysipelotrichales</taxon>
        <taxon>Coprobacillaceae</taxon>
        <taxon>Faecalibacillus</taxon>
    </lineage>
</organism>
<feature type="binding site" evidence="1">
    <location>
        <position position="45"/>
    </location>
    <ligand>
        <name>ATP</name>
        <dbReference type="ChEBI" id="CHEBI:30616"/>
    </ligand>
</feature>
<name>A0A7I8DYX3_9FIRM</name>
<dbReference type="InterPro" id="IPR017441">
    <property type="entry name" value="Protein_kinase_ATP_BS"/>
</dbReference>
<dbReference type="KEGG" id="fit:Fi14EGH31_06850"/>
<dbReference type="GO" id="GO:0005737">
    <property type="term" value="C:cytoplasm"/>
    <property type="evidence" value="ECO:0007669"/>
    <property type="project" value="TreeGrafter"/>
</dbReference>
<keyword evidence="1" id="KW-0547">Nucleotide-binding</keyword>
<dbReference type="PROSITE" id="PS50011">
    <property type="entry name" value="PROTEIN_KINASE_DOM"/>
    <property type="match status" value="1"/>
</dbReference>
<dbReference type="GeneID" id="70579122"/>